<gene>
    <name evidence="1" type="ORF">tinsulaeT_19210</name>
</gene>
<reference evidence="1 2" key="1">
    <citation type="submission" date="2023-03" db="EMBL/GenBank/DDBJ databases">
        <title>Draft genome sequence of Thalassotalea insulae KCTC 62186T.</title>
        <authorList>
            <person name="Sawabe T."/>
        </authorList>
    </citation>
    <scope>NUCLEOTIDE SEQUENCE [LARGE SCALE GENOMIC DNA]</scope>
    <source>
        <strain evidence="1 2">KCTC 62186</strain>
    </source>
</reference>
<dbReference type="RefSeq" id="WP_284244463.1">
    <property type="nucleotide sequence ID" value="NZ_BSST01000001.1"/>
</dbReference>
<name>A0ABQ6GRN8_9GAMM</name>
<dbReference type="Proteomes" id="UP001157186">
    <property type="component" value="Unassembled WGS sequence"/>
</dbReference>
<proteinExistence type="predicted"/>
<evidence type="ECO:0000313" key="2">
    <source>
        <dbReference type="Proteomes" id="UP001157186"/>
    </source>
</evidence>
<dbReference type="EMBL" id="BSST01000001">
    <property type="protein sequence ID" value="GLX78581.1"/>
    <property type="molecule type" value="Genomic_DNA"/>
</dbReference>
<evidence type="ECO:0000313" key="1">
    <source>
        <dbReference type="EMBL" id="GLX78581.1"/>
    </source>
</evidence>
<keyword evidence="2" id="KW-1185">Reference proteome</keyword>
<protein>
    <submittedName>
        <fullName evidence="1">Uncharacterized protein</fullName>
    </submittedName>
</protein>
<accession>A0ABQ6GRN8</accession>
<sequence length="53" mass="6084">MKKIKASTLTFINKNIKTNEHASSYPVRKVKNEKITNIPCPQEIVKKKQQAIC</sequence>
<comment type="caution">
    <text evidence="1">The sequence shown here is derived from an EMBL/GenBank/DDBJ whole genome shotgun (WGS) entry which is preliminary data.</text>
</comment>
<organism evidence="1 2">
    <name type="scientific">Thalassotalea insulae</name>
    <dbReference type="NCBI Taxonomy" id="2056778"/>
    <lineage>
        <taxon>Bacteria</taxon>
        <taxon>Pseudomonadati</taxon>
        <taxon>Pseudomonadota</taxon>
        <taxon>Gammaproteobacteria</taxon>
        <taxon>Alteromonadales</taxon>
        <taxon>Colwelliaceae</taxon>
        <taxon>Thalassotalea</taxon>
    </lineage>
</organism>